<dbReference type="SUPFAM" id="SSF53474">
    <property type="entry name" value="alpha/beta-Hydrolases"/>
    <property type="match status" value="1"/>
</dbReference>
<evidence type="ECO:0000313" key="3">
    <source>
        <dbReference type="Proteomes" id="UP000298049"/>
    </source>
</evidence>
<evidence type="ECO:0000259" key="1">
    <source>
        <dbReference type="Pfam" id="PF12697"/>
    </source>
</evidence>
<dbReference type="Pfam" id="PF12697">
    <property type="entry name" value="Abhydrolase_6"/>
    <property type="match status" value="1"/>
</dbReference>
<name>A0A4P7XJT8_9ALTE</name>
<dbReference type="RefSeq" id="WP_136550149.1">
    <property type="nucleotide sequence ID" value="NZ_CP031093.1"/>
</dbReference>
<protein>
    <submittedName>
        <fullName evidence="2">Alpha/beta hydrolase</fullName>
    </submittedName>
</protein>
<dbReference type="Proteomes" id="UP000298049">
    <property type="component" value="Chromosome"/>
</dbReference>
<dbReference type="GO" id="GO:0016787">
    <property type="term" value="F:hydrolase activity"/>
    <property type="evidence" value="ECO:0007669"/>
    <property type="project" value="UniProtKB-KW"/>
</dbReference>
<keyword evidence="3" id="KW-1185">Reference proteome</keyword>
<dbReference type="AlphaFoldDB" id="A0A4P7XJT8"/>
<dbReference type="PANTHER" id="PTHR37017:SF11">
    <property type="entry name" value="ESTERASE_LIPASE_THIOESTERASE DOMAIN-CONTAINING PROTEIN"/>
    <property type="match status" value="1"/>
</dbReference>
<proteinExistence type="predicted"/>
<dbReference type="InterPro" id="IPR029058">
    <property type="entry name" value="AB_hydrolase_fold"/>
</dbReference>
<dbReference type="OrthoDB" id="8476759at2"/>
<keyword evidence="2" id="KW-0378">Hydrolase</keyword>
<accession>A0A4P7XJT8</accession>
<dbReference type="InterPro" id="IPR052897">
    <property type="entry name" value="Sec-Metab_Biosynth_Hydrolase"/>
</dbReference>
<sequence>MLESAPIATITLIHGAWASSWVWAELTLRLQTLGYRVIVPELPGSSGKIGQPERASLTRCVEEVLDQLQGVEGPLFIVGHSGGGVVATQVAQVIAERISGVVFVAGMMLPSGMGFAEIVEIAKERDPAATGISPYLQWSRDGQVSHVPPSAASAIFFNDMEPDRAQAAGQCLGPQAEGSRALVPKWTDGRFGSLPRLYIEARLDRSVTLSVQRLMQSLTPAAHIVSLEAGHVPQVSRPDDVAAAIADFVNKYSN</sequence>
<dbReference type="KEGG" id="hmi:soil367_16745"/>
<gene>
    <name evidence="2" type="ORF">soil367_16745</name>
</gene>
<dbReference type="Gene3D" id="3.40.50.1820">
    <property type="entry name" value="alpha/beta hydrolase"/>
    <property type="match status" value="1"/>
</dbReference>
<dbReference type="InterPro" id="IPR000073">
    <property type="entry name" value="AB_hydrolase_1"/>
</dbReference>
<reference evidence="2 3" key="1">
    <citation type="submission" date="2018-07" db="EMBL/GenBank/DDBJ databases">
        <title>Marsedoiliclastica nanhaica gen. nov. sp. nov., a novel marine hydrocarbonoclastic bacterium isolated from an in-situ enriched hydrocarbon-degrading consortium in deep-sea sediment.</title>
        <authorList>
            <person name="Dong C."/>
            <person name="Ma T."/>
            <person name="Liu R."/>
            <person name="Shao Z."/>
        </authorList>
    </citation>
    <scope>NUCLEOTIDE SEQUENCE [LARGE SCALE GENOMIC DNA]</scope>
    <source>
        <strain evidence="3">soil36-7</strain>
    </source>
</reference>
<feature type="domain" description="AB hydrolase-1" evidence="1">
    <location>
        <begin position="12"/>
        <end position="244"/>
    </location>
</feature>
<dbReference type="PANTHER" id="PTHR37017">
    <property type="entry name" value="AB HYDROLASE-1 DOMAIN-CONTAINING PROTEIN-RELATED"/>
    <property type="match status" value="1"/>
</dbReference>
<organism evidence="2 3">
    <name type="scientific">Hydrocarboniclastica marina</name>
    <dbReference type="NCBI Taxonomy" id="2259620"/>
    <lineage>
        <taxon>Bacteria</taxon>
        <taxon>Pseudomonadati</taxon>
        <taxon>Pseudomonadota</taxon>
        <taxon>Gammaproteobacteria</taxon>
        <taxon>Alteromonadales</taxon>
        <taxon>Alteromonadaceae</taxon>
        <taxon>Hydrocarboniclastica</taxon>
    </lineage>
</organism>
<dbReference type="EMBL" id="CP031093">
    <property type="protein sequence ID" value="QCF27439.1"/>
    <property type="molecule type" value="Genomic_DNA"/>
</dbReference>
<evidence type="ECO:0000313" key="2">
    <source>
        <dbReference type="EMBL" id="QCF27439.1"/>
    </source>
</evidence>